<sequence>MYELNSAKSERPTLMAVGDLRDAVSALERGEVSIAVAALMAIDSDSWDAMERRVAAVGGDLRGLLVAAGGANATLLTTR</sequence>
<reference evidence="1" key="1">
    <citation type="submission" date="2022-10" db="EMBL/GenBank/DDBJ databases">
        <title>The complete genomes of actinobacterial strains from the NBC collection.</title>
        <authorList>
            <person name="Joergensen T.S."/>
            <person name="Alvarez Arevalo M."/>
            <person name="Sterndorff E.B."/>
            <person name="Faurdal D."/>
            <person name="Vuksanovic O."/>
            <person name="Mourched A.-S."/>
            <person name="Charusanti P."/>
            <person name="Shaw S."/>
            <person name="Blin K."/>
            <person name="Weber T."/>
        </authorList>
    </citation>
    <scope>NUCLEOTIDE SEQUENCE</scope>
    <source>
        <strain evidence="1">NBC_00060</strain>
    </source>
</reference>
<name>A0AAU2H200_9ACTN</name>
<organism evidence="1">
    <name type="scientific">Streptomyces sp. NBC_00060</name>
    <dbReference type="NCBI Taxonomy" id="2975636"/>
    <lineage>
        <taxon>Bacteria</taxon>
        <taxon>Bacillati</taxon>
        <taxon>Actinomycetota</taxon>
        <taxon>Actinomycetes</taxon>
        <taxon>Kitasatosporales</taxon>
        <taxon>Streptomycetaceae</taxon>
        <taxon>Streptomyces</taxon>
    </lineage>
</organism>
<proteinExistence type="predicted"/>
<gene>
    <name evidence="1" type="ORF">OHV25_17050</name>
</gene>
<evidence type="ECO:0000313" key="1">
    <source>
        <dbReference type="EMBL" id="WTU41180.1"/>
    </source>
</evidence>
<dbReference type="AlphaFoldDB" id="A0AAU2H200"/>
<accession>A0AAU2H200</accession>
<protein>
    <submittedName>
        <fullName evidence="1">Uncharacterized protein</fullName>
    </submittedName>
</protein>
<dbReference type="EMBL" id="CP108253">
    <property type="protein sequence ID" value="WTU41180.1"/>
    <property type="molecule type" value="Genomic_DNA"/>
</dbReference>